<name>A0A0R3TYN8_RODNA</name>
<dbReference type="Proteomes" id="UP000278807">
    <property type="component" value="Unassembled WGS sequence"/>
</dbReference>
<proteinExistence type="predicted"/>
<evidence type="ECO:0000313" key="2">
    <source>
        <dbReference type="Proteomes" id="UP000278807"/>
    </source>
</evidence>
<keyword evidence="2" id="KW-1185">Reference proteome</keyword>
<protein>
    <submittedName>
        <fullName evidence="3">RNase H domain-containing protein</fullName>
    </submittedName>
</protein>
<accession>A0A0R3TYN8</accession>
<evidence type="ECO:0000313" key="1">
    <source>
        <dbReference type="EMBL" id="VDO14562.1"/>
    </source>
</evidence>
<evidence type="ECO:0000313" key="3">
    <source>
        <dbReference type="WBParaSite" id="HNAJ_0001298701-mRNA-1"/>
    </source>
</evidence>
<reference evidence="3" key="1">
    <citation type="submission" date="2017-02" db="UniProtKB">
        <authorList>
            <consortium name="WormBaseParasite"/>
        </authorList>
    </citation>
    <scope>IDENTIFICATION</scope>
</reference>
<dbReference type="EMBL" id="UZAE01014829">
    <property type="protein sequence ID" value="VDO14562.1"/>
    <property type="molecule type" value="Genomic_DNA"/>
</dbReference>
<dbReference type="STRING" id="102285.A0A0R3TYN8"/>
<reference evidence="1 2" key="2">
    <citation type="submission" date="2018-11" db="EMBL/GenBank/DDBJ databases">
        <authorList>
            <consortium name="Pathogen Informatics"/>
        </authorList>
    </citation>
    <scope>NUCLEOTIDE SEQUENCE [LARGE SCALE GENOMIC DNA]</scope>
</reference>
<dbReference type="OrthoDB" id="168509at2759"/>
<gene>
    <name evidence="1" type="ORF">HNAJ_LOCUS12961</name>
</gene>
<sequence>MNPLADTDVACCTQLLDSFRKSNTPSPEQMRLLALETINVNYPGGLWLQVFTDGSYIEKHANVGADVYSELFPFYVAAGHNRSAFEEEIEAIRIALCQLCCLDTKFTKAVILSDSQ</sequence>
<dbReference type="WBParaSite" id="HNAJ_0001298701-mRNA-1">
    <property type="protein sequence ID" value="HNAJ_0001298701-mRNA-1"/>
    <property type="gene ID" value="HNAJ_0001298701"/>
</dbReference>
<dbReference type="AlphaFoldDB" id="A0A0R3TYN8"/>
<organism evidence="3">
    <name type="scientific">Rodentolepis nana</name>
    <name type="common">Dwarf tapeworm</name>
    <name type="synonym">Hymenolepis nana</name>
    <dbReference type="NCBI Taxonomy" id="102285"/>
    <lineage>
        <taxon>Eukaryota</taxon>
        <taxon>Metazoa</taxon>
        <taxon>Spiralia</taxon>
        <taxon>Lophotrochozoa</taxon>
        <taxon>Platyhelminthes</taxon>
        <taxon>Cestoda</taxon>
        <taxon>Eucestoda</taxon>
        <taxon>Cyclophyllidea</taxon>
        <taxon>Hymenolepididae</taxon>
        <taxon>Rodentolepis</taxon>
    </lineage>
</organism>